<feature type="transmembrane region" description="Helical" evidence="15">
    <location>
        <begin position="411"/>
        <end position="428"/>
    </location>
</feature>
<reference evidence="17 18" key="1">
    <citation type="submission" date="2024-11" db="EMBL/GenBank/DDBJ databases">
        <title>Chromosome-level genome assembly of the freshwater bivalve Anodonta woodiana.</title>
        <authorList>
            <person name="Chen X."/>
        </authorList>
    </citation>
    <scope>NUCLEOTIDE SEQUENCE [LARGE SCALE GENOMIC DNA]</scope>
    <source>
        <strain evidence="17">MN2024</strain>
        <tissue evidence="17">Gills</tissue>
    </source>
</reference>
<gene>
    <name evidence="17" type="ORF">ACJMK2_017895</name>
</gene>
<dbReference type="Proteomes" id="UP001634394">
    <property type="component" value="Unassembled WGS sequence"/>
</dbReference>
<feature type="transmembrane region" description="Helical" evidence="15">
    <location>
        <begin position="440"/>
        <end position="462"/>
    </location>
</feature>
<dbReference type="Pfam" id="PF13424">
    <property type="entry name" value="TPR_12"/>
    <property type="match status" value="1"/>
</dbReference>
<dbReference type="PANTHER" id="PTHR44227">
    <property type="match status" value="1"/>
</dbReference>
<keyword evidence="12 15" id="KW-0472">Membrane</keyword>
<feature type="transmembrane region" description="Helical" evidence="15">
    <location>
        <begin position="209"/>
        <end position="229"/>
    </location>
</feature>
<keyword evidence="6" id="KW-0808">Transferase</keyword>
<dbReference type="Pfam" id="PF08409">
    <property type="entry name" value="TMTC_DUF1736"/>
    <property type="match status" value="1"/>
</dbReference>
<evidence type="ECO:0000256" key="10">
    <source>
        <dbReference type="ARBA" id="ARBA00022824"/>
    </source>
</evidence>
<feature type="domain" description="DUF1736" evidence="16">
    <location>
        <begin position="348"/>
        <end position="420"/>
    </location>
</feature>
<evidence type="ECO:0000256" key="13">
    <source>
        <dbReference type="PROSITE-ProRule" id="PRU00339"/>
    </source>
</evidence>
<keyword evidence="9 13" id="KW-0802">TPR repeat</keyword>
<evidence type="ECO:0000256" key="5">
    <source>
        <dbReference type="ARBA" id="ARBA00012839"/>
    </source>
</evidence>
<dbReference type="Gene3D" id="1.25.40.10">
    <property type="entry name" value="Tetratricopeptide repeat domain"/>
    <property type="match status" value="3"/>
</dbReference>
<dbReference type="EC" id="2.4.1.109" evidence="5"/>
<organism evidence="17 18">
    <name type="scientific">Sinanodonta woodiana</name>
    <name type="common">Chinese pond mussel</name>
    <name type="synonym">Anodonta woodiana</name>
    <dbReference type="NCBI Taxonomy" id="1069815"/>
    <lineage>
        <taxon>Eukaryota</taxon>
        <taxon>Metazoa</taxon>
        <taxon>Spiralia</taxon>
        <taxon>Lophotrochozoa</taxon>
        <taxon>Mollusca</taxon>
        <taxon>Bivalvia</taxon>
        <taxon>Autobranchia</taxon>
        <taxon>Heteroconchia</taxon>
        <taxon>Palaeoheterodonta</taxon>
        <taxon>Unionida</taxon>
        <taxon>Unionoidea</taxon>
        <taxon>Unionidae</taxon>
        <taxon>Unioninae</taxon>
        <taxon>Sinanodonta</taxon>
    </lineage>
</organism>
<dbReference type="SUPFAM" id="SSF81901">
    <property type="entry name" value="HCP-like"/>
    <property type="match status" value="1"/>
</dbReference>
<dbReference type="Pfam" id="PF13181">
    <property type="entry name" value="TPR_8"/>
    <property type="match status" value="1"/>
</dbReference>
<evidence type="ECO:0000256" key="9">
    <source>
        <dbReference type="ARBA" id="ARBA00022803"/>
    </source>
</evidence>
<name>A0ABD3UF00_SINWO</name>
<dbReference type="SMART" id="SM00028">
    <property type="entry name" value="TPR"/>
    <property type="match status" value="6"/>
</dbReference>
<evidence type="ECO:0000256" key="6">
    <source>
        <dbReference type="ARBA" id="ARBA00022679"/>
    </source>
</evidence>
<dbReference type="InterPro" id="IPR013618">
    <property type="entry name" value="TMTC_DUF1736"/>
</dbReference>
<dbReference type="Pfam" id="PF13432">
    <property type="entry name" value="TPR_16"/>
    <property type="match status" value="1"/>
</dbReference>
<dbReference type="PANTHER" id="PTHR44227:SF3">
    <property type="entry name" value="PROTEIN O-MANNOSYL-TRANSFERASE TMTC4"/>
    <property type="match status" value="1"/>
</dbReference>
<dbReference type="GO" id="GO:0005783">
    <property type="term" value="C:endoplasmic reticulum"/>
    <property type="evidence" value="ECO:0007669"/>
    <property type="project" value="UniProtKB-SubCell"/>
</dbReference>
<feature type="transmembrane region" description="Helical" evidence="15">
    <location>
        <begin position="494"/>
        <end position="511"/>
    </location>
</feature>
<dbReference type="InterPro" id="IPR052346">
    <property type="entry name" value="O-mannosyl-transferase_TMTC"/>
</dbReference>
<sequence length="780" mass="88539">MRKVQMNGTSTNFSSSTTQNGVSKQNGVAYTKHNGDSCHQQMLQKNPENFLPIPRLKFRSAAVLVFTVSVVCFCVSYDGKFVFDDSEAVVGNKDLLPESSITDLFYHDFWGNKLDSKTSHKSYRPLTVLTYRFSHVLSGGLNPIAFHVPNIVLNAIVSVLILGIFSILFGGYALDAKSGKQIFSAPKSAFLCAVLFAVHPVHTESVAGVVGRADLLCALLFLLSFYLYIKACAVSLCEEEDKLIVYRPEVFSVPLLMTSMALCCLSVLCKEQGITVIGLCSVYDIIVICRVDFLRLIRTRTAGSNNGINGNNQLKESRLWVLSLIKRHLFLFLTAVAILIFRWRIMGSTPPTFQIFDNPHSFANGTFIRALNYNYLYSINAWLLINPWWLCFDWSMGCIPVIQTVADPRNIATGAFWVVMAFLIYNCVKGQMTQDQRTLTIALAFLVVPFLPATNIFFRVGFVIAERILYLSSAGFCMLIVLGVRYVCVNYQQLIQMIKLFLAFLIGIYMIRCVQRSIEWKDEMSLFVSGVKVCPGNAKVHYNIAKLSADRGNSDFAIEEYRLAIELNPQYDQAMNNLGNIMKDKGDLDEFAAAWMNLGIVKASLKKFQESERCYLTAIKHRRKYPDCYYNLGNLYLEQKLHAEALQAWVNATKLKPTHVNSWCNVIILLDNLGQYKEAEAATKEAQKYLPNEPQIYFNMANIYGKMERYQESEQFFLKAIQLQNNEPKYYGNLGVLYHRWNKLKAAETMYKKALVLNPADMASKENLEMLYQKLQKLKN</sequence>
<feature type="transmembrane region" description="Helical" evidence="15">
    <location>
        <begin position="328"/>
        <end position="345"/>
    </location>
</feature>
<protein>
    <recommendedName>
        <fullName evidence="5">dolichyl-phosphate-mannose--protein mannosyltransferase</fullName>
        <ecNumber evidence="5">2.4.1.109</ecNumber>
    </recommendedName>
</protein>
<accession>A0ABD3UF00</accession>
<feature type="repeat" description="TPR" evidence="13">
    <location>
        <begin position="694"/>
        <end position="727"/>
    </location>
</feature>
<evidence type="ECO:0000313" key="18">
    <source>
        <dbReference type="Proteomes" id="UP001634394"/>
    </source>
</evidence>
<dbReference type="GO" id="GO:0004169">
    <property type="term" value="F:dolichyl-phosphate-mannose-protein mannosyltransferase activity"/>
    <property type="evidence" value="ECO:0007669"/>
    <property type="project" value="UniProtKB-EC"/>
</dbReference>
<keyword evidence="7 15" id="KW-0812">Transmembrane</keyword>
<feature type="repeat" description="TPR" evidence="13">
    <location>
        <begin position="626"/>
        <end position="659"/>
    </location>
</feature>
<feature type="region of interest" description="Disordered" evidence="14">
    <location>
        <begin position="1"/>
        <end position="23"/>
    </location>
</feature>
<proteinExistence type="inferred from homology"/>
<evidence type="ECO:0000259" key="16">
    <source>
        <dbReference type="Pfam" id="PF08409"/>
    </source>
</evidence>
<dbReference type="AlphaFoldDB" id="A0ABD3UF00"/>
<dbReference type="EMBL" id="JBJQND010000016">
    <property type="protein sequence ID" value="KAL3846955.1"/>
    <property type="molecule type" value="Genomic_DNA"/>
</dbReference>
<dbReference type="GO" id="GO:0016020">
    <property type="term" value="C:membrane"/>
    <property type="evidence" value="ECO:0007669"/>
    <property type="project" value="UniProtKB-SubCell"/>
</dbReference>
<feature type="transmembrane region" description="Helical" evidence="15">
    <location>
        <begin position="468"/>
        <end position="487"/>
    </location>
</feature>
<feature type="transmembrane region" description="Helical" evidence="15">
    <location>
        <begin position="250"/>
        <end position="268"/>
    </location>
</feature>
<keyword evidence="8" id="KW-0677">Repeat</keyword>
<keyword evidence="11 15" id="KW-1133">Transmembrane helix</keyword>
<evidence type="ECO:0000256" key="3">
    <source>
        <dbReference type="ARBA" id="ARBA00004922"/>
    </source>
</evidence>
<feature type="repeat" description="TPR" evidence="13">
    <location>
        <begin position="538"/>
        <end position="571"/>
    </location>
</feature>
<dbReference type="PROSITE" id="PS50005">
    <property type="entry name" value="TPR"/>
    <property type="match status" value="4"/>
</dbReference>
<dbReference type="SUPFAM" id="SSF48452">
    <property type="entry name" value="TPR-like"/>
    <property type="match status" value="1"/>
</dbReference>
<evidence type="ECO:0000256" key="7">
    <source>
        <dbReference type="ARBA" id="ARBA00022692"/>
    </source>
</evidence>
<comment type="similarity">
    <text evidence="4">Belongs to the TMTC family.</text>
</comment>
<comment type="subcellular location">
    <subcellularLocation>
        <location evidence="2">Endoplasmic reticulum</location>
    </subcellularLocation>
    <subcellularLocation>
        <location evidence="1">Membrane</location>
        <topology evidence="1">Multi-pass membrane protein</topology>
    </subcellularLocation>
</comment>
<feature type="repeat" description="TPR" evidence="13">
    <location>
        <begin position="728"/>
        <end position="761"/>
    </location>
</feature>
<comment type="pathway">
    <text evidence="3">Protein modification; protein glycosylation.</text>
</comment>
<feature type="compositionally biased region" description="Low complexity" evidence="14">
    <location>
        <begin position="9"/>
        <end position="18"/>
    </location>
</feature>
<keyword evidence="18" id="KW-1185">Reference proteome</keyword>
<feature type="transmembrane region" description="Helical" evidence="15">
    <location>
        <begin position="151"/>
        <end position="173"/>
    </location>
</feature>
<evidence type="ECO:0000256" key="8">
    <source>
        <dbReference type="ARBA" id="ARBA00022737"/>
    </source>
</evidence>
<evidence type="ECO:0000256" key="14">
    <source>
        <dbReference type="SAM" id="MobiDB-lite"/>
    </source>
</evidence>
<evidence type="ECO:0000256" key="15">
    <source>
        <dbReference type="SAM" id="Phobius"/>
    </source>
</evidence>
<evidence type="ECO:0000256" key="11">
    <source>
        <dbReference type="ARBA" id="ARBA00022989"/>
    </source>
</evidence>
<keyword evidence="10" id="KW-0256">Endoplasmic reticulum</keyword>
<evidence type="ECO:0000256" key="4">
    <source>
        <dbReference type="ARBA" id="ARBA00007882"/>
    </source>
</evidence>
<evidence type="ECO:0000256" key="12">
    <source>
        <dbReference type="ARBA" id="ARBA00023136"/>
    </source>
</evidence>
<evidence type="ECO:0000256" key="1">
    <source>
        <dbReference type="ARBA" id="ARBA00004141"/>
    </source>
</evidence>
<dbReference type="InterPro" id="IPR019734">
    <property type="entry name" value="TPR_rpt"/>
</dbReference>
<feature type="transmembrane region" description="Helical" evidence="15">
    <location>
        <begin position="274"/>
        <end position="293"/>
    </location>
</feature>
<evidence type="ECO:0000313" key="17">
    <source>
        <dbReference type="EMBL" id="KAL3846955.1"/>
    </source>
</evidence>
<dbReference type="InterPro" id="IPR011990">
    <property type="entry name" value="TPR-like_helical_dom_sf"/>
</dbReference>
<comment type="caution">
    <text evidence="17">The sequence shown here is derived from an EMBL/GenBank/DDBJ whole genome shotgun (WGS) entry which is preliminary data.</text>
</comment>
<evidence type="ECO:0000256" key="2">
    <source>
        <dbReference type="ARBA" id="ARBA00004240"/>
    </source>
</evidence>